<dbReference type="InterPro" id="IPR013670">
    <property type="entry name" value="EcoEI_R_C_dom"/>
</dbReference>
<sequence>MGNLYKVLASRPWTPPQKKWLEQIGNQLTANVVLDRQSFDSGAFKDHGGWAAMDKALEGRLEQVLGELVDHVWSPAARCIPEGSMSFPLKGQWRQGVLAMSALLQTRGSTGFAFDSATSACRQNPGYCASVAGEQTVVPTTLRGAAEVACPASITFSPWRQLHFPIGLMF</sequence>
<evidence type="ECO:0000313" key="2">
    <source>
        <dbReference type="EMBL" id="WNG46490.1"/>
    </source>
</evidence>
<dbReference type="EMBL" id="CP043494">
    <property type="protein sequence ID" value="WNG46490.1"/>
    <property type="molecule type" value="Genomic_DNA"/>
</dbReference>
<dbReference type="Proteomes" id="UP001611383">
    <property type="component" value="Chromosome"/>
</dbReference>
<feature type="domain" description="EcoEI R protein C-terminal" evidence="1">
    <location>
        <begin position="6"/>
        <end position="72"/>
    </location>
</feature>
<dbReference type="Pfam" id="PF08463">
    <property type="entry name" value="EcoEI_R_C"/>
    <property type="match status" value="1"/>
</dbReference>
<organism evidence="2 3">
    <name type="scientific">Archangium minus</name>
    <dbReference type="NCBI Taxonomy" id="83450"/>
    <lineage>
        <taxon>Bacteria</taxon>
        <taxon>Pseudomonadati</taxon>
        <taxon>Myxococcota</taxon>
        <taxon>Myxococcia</taxon>
        <taxon>Myxococcales</taxon>
        <taxon>Cystobacterineae</taxon>
        <taxon>Archangiaceae</taxon>
        <taxon>Archangium</taxon>
    </lineage>
</organism>
<name>A0ABY9WS71_9BACT</name>
<gene>
    <name evidence="2" type="ORF">F0U60_22015</name>
</gene>
<evidence type="ECO:0000259" key="1">
    <source>
        <dbReference type="Pfam" id="PF08463"/>
    </source>
</evidence>
<protein>
    <recommendedName>
        <fullName evidence="1">EcoEI R protein C-terminal domain-containing protein</fullName>
    </recommendedName>
</protein>
<proteinExistence type="predicted"/>
<keyword evidence="3" id="KW-1185">Reference proteome</keyword>
<reference evidence="2 3" key="1">
    <citation type="submission" date="2019-08" db="EMBL/GenBank/DDBJ databases">
        <title>Archangium and Cystobacter genomes.</title>
        <authorList>
            <person name="Chen I.-C.K."/>
            <person name="Wielgoss S."/>
        </authorList>
    </citation>
    <scope>NUCLEOTIDE SEQUENCE [LARGE SCALE GENOMIC DNA]</scope>
    <source>
        <strain evidence="2 3">Cbm 6</strain>
    </source>
</reference>
<accession>A0ABY9WS71</accession>
<evidence type="ECO:0000313" key="3">
    <source>
        <dbReference type="Proteomes" id="UP001611383"/>
    </source>
</evidence>